<name>A0ACC2UXE2_9TREE</name>
<protein>
    <submittedName>
        <fullName evidence="1">Uncharacterized protein</fullName>
    </submittedName>
</protein>
<evidence type="ECO:0000313" key="1">
    <source>
        <dbReference type="EMBL" id="KAJ9091416.1"/>
    </source>
</evidence>
<reference evidence="1" key="1">
    <citation type="submission" date="2023-04" db="EMBL/GenBank/DDBJ databases">
        <title>Draft Genome sequencing of Naganishia species isolated from polar environments using Oxford Nanopore Technology.</title>
        <authorList>
            <person name="Leo P."/>
            <person name="Venkateswaran K."/>
        </authorList>
    </citation>
    <scope>NUCLEOTIDE SEQUENCE</scope>
    <source>
        <strain evidence="1">MNA-CCFEE 5261</strain>
    </source>
</reference>
<organism evidence="1 2">
    <name type="scientific">Naganishia cerealis</name>
    <dbReference type="NCBI Taxonomy" id="610337"/>
    <lineage>
        <taxon>Eukaryota</taxon>
        <taxon>Fungi</taxon>
        <taxon>Dikarya</taxon>
        <taxon>Basidiomycota</taxon>
        <taxon>Agaricomycotina</taxon>
        <taxon>Tremellomycetes</taxon>
        <taxon>Filobasidiales</taxon>
        <taxon>Filobasidiaceae</taxon>
        <taxon>Naganishia</taxon>
    </lineage>
</organism>
<keyword evidence="2" id="KW-1185">Reference proteome</keyword>
<gene>
    <name evidence="1" type="ORF">QFC19_009126</name>
</gene>
<comment type="caution">
    <text evidence="1">The sequence shown here is derived from an EMBL/GenBank/DDBJ whole genome shotgun (WGS) entry which is preliminary data.</text>
</comment>
<proteinExistence type="predicted"/>
<dbReference type="Proteomes" id="UP001241377">
    <property type="component" value="Unassembled WGS sequence"/>
</dbReference>
<evidence type="ECO:0000313" key="2">
    <source>
        <dbReference type="Proteomes" id="UP001241377"/>
    </source>
</evidence>
<accession>A0ACC2UXE2</accession>
<sequence length="195" mass="22641">MPADDPNETMFWTSSEFSEHPSEYEKSVEPDNVLFQYRDSRSVSLQDAHIGMMAHSSIFLKDSDESLNRDSTESYATWLVQNDIVTSNSMQTDQSSRFHPLNRVFESSLTVVNEREYQKLEQQKQGKYCTLGVRLHLRSDFSINSQRPKQVFSFEILFTYQGRTGEENDVFDNLVVGSLALEHWHFRDYQSADDG</sequence>
<dbReference type="EMBL" id="JASBWR010000150">
    <property type="protein sequence ID" value="KAJ9091416.1"/>
    <property type="molecule type" value="Genomic_DNA"/>
</dbReference>